<dbReference type="Pfam" id="PF13920">
    <property type="entry name" value="zf-C3HC4_3"/>
    <property type="match status" value="1"/>
</dbReference>
<name>A0A1W0WFR0_HYPEX</name>
<accession>A0A1W0WFR0</accession>
<keyword evidence="3 6" id="KW-0863">Zinc-finger</keyword>
<sequence>MAKQPLCVGIDIGNVKSSLCILDQNTGDYLFSLTIPSLVRFTKDNQCLPLNHHPEQPPFPLTSPDFDGVCVFEAKSLISKKFEEPKTLINKKRWKYDLVSEPSGDSRIKISQYPSEVLTTTPYNVYTLIITELIRKASIELKSLNIHEEIRDVVLTVPLSFDDAAIAAVTESAQAAGIVVLDVIPEPLACFFGRFTPTVQFSQKNYVVVDYAGRGLRASVIKYQGLLMDILAHADIPTELATKQHWDLVQVFSAANGHDQQYHSEQSLEKGYTDWFGGGNAASLLKSLQNGTFVPTMNEIFLLYLKVLNQKCQGCRKIQATIFETVGAVIDEVIVTAKLDTKDKLILVLHGGIVESGFDSDELKAHAKSHPRFFEHASWGAAIISFGAGIYAFYKNEFPRFKLSYRSTNTEPSVDAPNNISVTKPETAPTRKAPAPPPPAKNTANDHEALVEDLLLGGSYNLWLEILDHQNPTSNQIWATLMDSRTNTLLRNTPFQYIDTLCSAASAKRQNDILDFLVQLIDIPFMEADKRIITDRLLDALLNVKYPGRKNEVLPVLRKIMATCKEYNYADVISYLFQHELVEEASDLVAKLCEREGSTKESIFGILFPKNQEDSRSSDSKTRLQQMIGDGFMRVAKHAEAMRAYTDATCAVQYKVLLETIRANDFNDWEAAEAYLRMVKRTNDDGKVSAALTRVLIKMGREEEVDKLIQAQEDEKLCSICQDSPKNMVLIPCGHICICQDCSQRDINVCPLCRALVTSKNRVHY</sequence>
<feature type="domain" description="RING-type" evidence="8">
    <location>
        <begin position="718"/>
        <end position="754"/>
    </location>
</feature>
<dbReference type="SUPFAM" id="SSF53067">
    <property type="entry name" value="Actin-like ATPase domain"/>
    <property type="match status" value="2"/>
</dbReference>
<evidence type="ECO:0000256" key="5">
    <source>
        <dbReference type="ARBA" id="ARBA00022840"/>
    </source>
</evidence>
<comment type="similarity">
    <text evidence="1">Belongs to the heat shock protein 70 family.</text>
</comment>
<dbReference type="InterPro" id="IPR013083">
    <property type="entry name" value="Znf_RING/FYVE/PHD"/>
</dbReference>
<evidence type="ECO:0000256" key="1">
    <source>
        <dbReference type="ARBA" id="ARBA00007381"/>
    </source>
</evidence>
<gene>
    <name evidence="9" type="ORF">BV898_11720</name>
</gene>
<dbReference type="PROSITE" id="PS50089">
    <property type="entry name" value="ZF_RING_2"/>
    <property type="match status" value="1"/>
</dbReference>
<proteinExistence type="inferred from homology"/>
<dbReference type="OrthoDB" id="1711136at2759"/>
<comment type="caution">
    <text evidence="9">The sequence shown here is derived from an EMBL/GenBank/DDBJ whole genome shotgun (WGS) entry which is preliminary data.</text>
</comment>
<evidence type="ECO:0000256" key="7">
    <source>
        <dbReference type="SAM" id="MobiDB-lite"/>
    </source>
</evidence>
<dbReference type="Gene3D" id="3.30.420.40">
    <property type="match status" value="2"/>
</dbReference>
<dbReference type="InterPro" id="IPR051728">
    <property type="entry name" value="RING-FYVE_E3_ubiquitin-ligase"/>
</dbReference>
<dbReference type="Pfam" id="PF00012">
    <property type="entry name" value="HSP70"/>
    <property type="match status" value="1"/>
</dbReference>
<dbReference type="GO" id="GO:0008270">
    <property type="term" value="F:zinc ion binding"/>
    <property type="evidence" value="ECO:0007669"/>
    <property type="project" value="UniProtKB-KW"/>
</dbReference>
<evidence type="ECO:0000259" key="8">
    <source>
        <dbReference type="PROSITE" id="PS50089"/>
    </source>
</evidence>
<dbReference type="PANTHER" id="PTHR14879">
    <property type="entry name" value="CASPASE REGULATOR, RING FINGER DOMAIN-CONTAINING"/>
    <property type="match status" value="1"/>
</dbReference>
<dbReference type="InterPro" id="IPR001841">
    <property type="entry name" value="Znf_RING"/>
</dbReference>
<feature type="compositionally biased region" description="Polar residues" evidence="7">
    <location>
        <begin position="409"/>
        <end position="422"/>
    </location>
</feature>
<protein>
    <recommendedName>
        <fullName evidence="8">RING-type domain-containing protein</fullName>
    </recommendedName>
</protein>
<dbReference type="Gene3D" id="3.30.40.10">
    <property type="entry name" value="Zinc/RING finger domain, C3HC4 (zinc finger)"/>
    <property type="match status" value="1"/>
</dbReference>
<dbReference type="Proteomes" id="UP000192578">
    <property type="component" value="Unassembled WGS sequence"/>
</dbReference>
<dbReference type="InterPro" id="IPR043129">
    <property type="entry name" value="ATPase_NBD"/>
</dbReference>
<evidence type="ECO:0000256" key="6">
    <source>
        <dbReference type="PROSITE-ProRule" id="PRU00175"/>
    </source>
</evidence>
<keyword evidence="4" id="KW-0862">Zinc</keyword>
<evidence type="ECO:0000313" key="10">
    <source>
        <dbReference type="Proteomes" id="UP000192578"/>
    </source>
</evidence>
<evidence type="ECO:0000256" key="4">
    <source>
        <dbReference type="ARBA" id="ARBA00022833"/>
    </source>
</evidence>
<evidence type="ECO:0000313" key="9">
    <source>
        <dbReference type="EMBL" id="OQV14055.1"/>
    </source>
</evidence>
<keyword evidence="3 6" id="KW-0479">Metal-binding</keyword>
<organism evidence="9 10">
    <name type="scientific">Hypsibius exemplaris</name>
    <name type="common">Freshwater tardigrade</name>
    <dbReference type="NCBI Taxonomy" id="2072580"/>
    <lineage>
        <taxon>Eukaryota</taxon>
        <taxon>Metazoa</taxon>
        <taxon>Ecdysozoa</taxon>
        <taxon>Tardigrada</taxon>
        <taxon>Eutardigrada</taxon>
        <taxon>Parachela</taxon>
        <taxon>Hypsibioidea</taxon>
        <taxon>Hypsibiidae</taxon>
        <taxon>Hypsibius</taxon>
    </lineage>
</organism>
<dbReference type="GO" id="GO:0140662">
    <property type="term" value="F:ATP-dependent protein folding chaperone"/>
    <property type="evidence" value="ECO:0007669"/>
    <property type="project" value="InterPro"/>
</dbReference>
<dbReference type="PANTHER" id="PTHR14879:SF5">
    <property type="entry name" value="RING-TYPE DOMAIN-CONTAINING PROTEIN"/>
    <property type="match status" value="1"/>
</dbReference>
<keyword evidence="2" id="KW-0547">Nucleotide-binding</keyword>
<feature type="compositionally biased region" description="Low complexity" evidence="7">
    <location>
        <begin position="423"/>
        <end position="433"/>
    </location>
</feature>
<keyword evidence="10" id="KW-1185">Reference proteome</keyword>
<keyword evidence="5" id="KW-0067">ATP-binding</keyword>
<evidence type="ECO:0000256" key="2">
    <source>
        <dbReference type="ARBA" id="ARBA00022741"/>
    </source>
</evidence>
<evidence type="ECO:0000256" key="3">
    <source>
        <dbReference type="ARBA" id="ARBA00022771"/>
    </source>
</evidence>
<dbReference type="AlphaFoldDB" id="A0A1W0WFR0"/>
<dbReference type="InterPro" id="IPR013126">
    <property type="entry name" value="Hsp_70_fam"/>
</dbReference>
<dbReference type="SUPFAM" id="SSF57850">
    <property type="entry name" value="RING/U-box"/>
    <property type="match status" value="1"/>
</dbReference>
<dbReference type="GO" id="GO:0005524">
    <property type="term" value="F:ATP binding"/>
    <property type="evidence" value="ECO:0007669"/>
    <property type="project" value="UniProtKB-KW"/>
</dbReference>
<feature type="region of interest" description="Disordered" evidence="7">
    <location>
        <begin position="409"/>
        <end position="444"/>
    </location>
</feature>
<reference evidence="10" key="1">
    <citation type="submission" date="2017-01" db="EMBL/GenBank/DDBJ databases">
        <title>Comparative genomics of anhydrobiosis in the tardigrade Hypsibius dujardini.</title>
        <authorList>
            <person name="Yoshida Y."/>
            <person name="Koutsovoulos G."/>
            <person name="Laetsch D."/>
            <person name="Stevens L."/>
            <person name="Kumar S."/>
            <person name="Horikawa D."/>
            <person name="Ishino K."/>
            <person name="Komine S."/>
            <person name="Tomita M."/>
            <person name="Blaxter M."/>
            <person name="Arakawa K."/>
        </authorList>
    </citation>
    <scope>NUCLEOTIDE SEQUENCE [LARGE SCALE GENOMIC DNA]</scope>
    <source>
        <strain evidence="10">Z151</strain>
    </source>
</reference>
<dbReference type="EMBL" id="MTYJ01000111">
    <property type="protein sequence ID" value="OQV14055.1"/>
    <property type="molecule type" value="Genomic_DNA"/>
</dbReference>
<dbReference type="SMART" id="SM00184">
    <property type="entry name" value="RING"/>
    <property type="match status" value="1"/>
</dbReference>